<evidence type="ECO:0000256" key="1">
    <source>
        <dbReference type="ARBA" id="ARBA00001946"/>
    </source>
</evidence>
<dbReference type="PANTHER" id="PTHR32308">
    <property type="entry name" value="LYASE BETA SUBUNIT, PUTATIVE (AFU_ORTHOLOGUE AFUA_4G13030)-RELATED"/>
    <property type="match status" value="1"/>
</dbReference>
<dbReference type="GO" id="GO:0016829">
    <property type="term" value="F:lyase activity"/>
    <property type="evidence" value="ECO:0007669"/>
    <property type="project" value="UniProtKB-KW"/>
</dbReference>
<proteinExistence type="predicted"/>
<dbReference type="Proteomes" id="UP001060018">
    <property type="component" value="Chromosome"/>
</dbReference>
<dbReference type="GO" id="GO:0006107">
    <property type="term" value="P:oxaloacetate metabolic process"/>
    <property type="evidence" value="ECO:0007669"/>
    <property type="project" value="TreeGrafter"/>
</dbReference>
<dbReference type="RefSeq" id="WP_257745666.1">
    <property type="nucleotide sequence ID" value="NZ_CP102487.1"/>
</dbReference>
<sequence>MSEFLMGPAILFCPADRPERYAKAAGRADAVIIDLEDAVAQENKGAARLALRESCLDPARTIVRVNPVDTGHFAKDLEALQHTSYTTVMLPKAQSGAQPARLADYDVVALCETAAGIAHAAQIAAAENVVALMWGAEDLVASLGGTSSRHDDGSYRQVASFARSQVLIHAAAQGKAAIDSVYLDIPDSEGLFLESQDAKASGFAAKASIHPSQMQIIRQAYAPTAAEVQLAKRILAEAELHPGVFSLDGKMVDEPLLIQARATLDRAGNLA</sequence>
<evidence type="ECO:0000313" key="7">
    <source>
        <dbReference type="EMBL" id="UUX58872.1"/>
    </source>
</evidence>
<feature type="binding site" evidence="5">
    <location>
        <position position="138"/>
    </location>
    <ligand>
        <name>Mg(2+)</name>
        <dbReference type="ChEBI" id="CHEBI:18420"/>
    </ligand>
</feature>
<dbReference type="PIRSF" id="PIRSF015582">
    <property type="entry name" value="Cit_lyase_B"/>
    <property type="match status" value="1"/>
</dbReference>
<dbReference type="InterPro" id="IPR011206">
    <property type="entry name" value="Citrate_lyase_beta/mcl1/mcl2"/>
</dbReference>
<dbReference type="Gene3D" id="3.20.20.60">
    <property type="entry name" value="Phosphoenolpyruvate-binding domains"/>
    <property type="match status" value="1"/>
</dbReference>
<evidence type="ECO:0000256" key="3">
    <source>
        <dbReference type="ARBA" id="ARBA00022842"/>
    </source>
</evidence>
<accession>A0AA95BRT2</accession>
<dbReference type="PANTHER" id="PTHR32308:SF10">
    <property type="entry name" value="CITRATE LYASE SUBUNIT BETA"/>
    <property type="match status" value="1"/>
</dbReference>
<name>A0AA95BRT2_9MICC</name>
<dbReference type="SUPFAM" id="SSF51621">
    <property type="entry name" value="Phosphoenolpyruvate/pyruvate domain"/>
    <property type="match status" value="1"/>
</dbReference>
<evidence type="ECO:0000256" key="2">
    <source>
        <dbReference type="ARBA" id="ARBA00022723"/>
    </source>
</evidence>
<organism evidence="7 8">
    <name type="scientific">Glutamicibacter halophytocola</name>
    <dbReference type="NCBI Taxonomy" id="1933880"/>
    <lineage>
        <taxon>Bacteria</taxon>
        <taxon>Bacillati</taxon>
        <taxon>Actinomycetota</taxon>
        <taxon>Actinomycetes</taxon>
        <taxon>Micrococcales</taxon>
        <taxon>Micrococcaceae</taxon>
        <taxon>Glutamicibacter</taxon>
    </lineage>
</organism>
<dbReference type="InterPro" id="IPR040442">
    <property type="entry name" value="Pyrv_kinase-like_dom_sf"/>
</dbReference>
<feature type="domain" description="HpcH/HpaI aldolase/citrate lyase" evidence="6">
    <location>
        <begin position="10"/>
        <end position="211"/>
    </location>
</feature>
<gene>
    <name evidence="7" type="ORF">NUH22_16515</name>
</gene>
<evidence type="ECO:0000256" key="5">
    <source>
        <dbReference type="PIRSR" id="PIRSR015582-2"/>
    </source>
</evidence>
<protein>
    <submittedName>
        <fullName evidence="7">CoA ester lyase</fullName>
    </submittedName>
</protein>
<dbReference type="GO" id="GO:0000287">
    <property type="term" value="F:magnesium ion binding"/>
    <property type="evidence" value="ECO:0007669"/>
    <property type="project" value="TreeGrafter"/>
</dbReference>
<evidence type="ECO:0000313" key="8">
    <source>
        <dbReference type="Proteomes" id="UP001060018"/>
    </source>
</evidence>
<dbReference type="Pfam" id="PF03328">
    <property type="entry name" value="HpcH_HpaI"/>
    <property type="match status" value="1"/>
</dbReference>
<evidence type="ECO:0000259" key="6">
    <source>
        <dbReference type="Pfam" id="PF03328"/>
    </source>
</evidence>
<evidence type="ECO:0000256" key="4">
    <source>
        <dbReference type="PIRSR" id="PIRSR015582-1"/>
    </source>
</evidence>
<comment type="cofactor">
    <cofactor evidence="1">
        <name>Mg(2+)</name>
        <dbReference type="ChEBI" id="CHEBI:18420"/>
    </cofactor>
</comment>
<dbReference type="InterPro" id="IPR005000">
    <property type="entry name" value="Aldolase/citrate-lyase_domain"/>
</dbReference>
<dbReference type="EMBL" id="CP102487">
    <property type="protein sequence ID" value="UUX58872.1"/>
    <property type="molecule type" value="Genomic_DNA"/>
</dbReference>
<keyword evidence="7" id="KW-0456">Lyase</keyword>
<feature type="binding site" evidence="4">
    <location>
        <position position="64"/>
    </location>
    <ligand>
        <name>substrate</name>
    </ligand>
</feature>
<feature type="binding site" evidence="5">
    <location>
        <position position="112"/>
    </location>
    <ligand>
        <name>Mg(2+)</name>
        <dbReference type="ChEBI" id="CHEBI:18420"/>
    </ligand>
</feature>
<dbReference type="AlphaFoldDB" id="A0AA95BRT2"/>
<dbReference type="InterPro" id="IPR015813">
    <property type="entry name" value="Pyrv/PenolPyrv_kinase-like_dom"/>
</dbReference>
<feature type="binding site" evidence="4">
    <location>
        <position position="112"/>
    </location>
    <ligand>
        <name>substrate</name>
    </ligand>
</feature>
<keyword evidence="2 5" id="KW-0479">Metal-binding</keyword>
<keyword evidence="3 5" id="KW-0460">Magnesium</keyword>
<reference evidence="7" key="1">
    <citation type="journal article" date="2022" name="Pest Manag. Sci.">
        <title>Glutamicibacter halophytocola-mediated host fitness of potato tuber moth on Solanaceae crops.</title>
        <authorList>
            <person name="Wang W."/>
            <person name="Xiao G."/>
            <person name="Du G."/>
            <person name="Chang L."/>
            <person name="Yang Y."/>
            <person name="Ye J."/>
            <person name="Chen B."/>
        </authorList>
    </citation>
    <scope>NUCLEOTIDE SEQUENCE</scope>
    <source>
        <strain evidence="7">S2</strain>
    </source>
</reference>